<dbReference type="Pfam" id="PF08281">
    <property type="entry name" value="Sigma70_r4_2"/>
    <property type="match status" value="1"/>
</dbReference>
<dbReference type="CDD" id="cd06171">
    <property type="entry name" value="Sigma70_r4"/>
    <property type="match status" value="1"/>
</dbReference>
<feature type="domain" description="RNA polymerase sigma factor 70 region 4 type 2" evidence="6">
    <location>
        <begin position="113"/>
        <end position="164"/>
    </location>
</feature>
<keyword evidence="8" id="KW-1185">Reference proteome</keyword>
<dbReference type="PANTHER" id="PTHR43133:SF60">
    <property type="entry name" value="RNA POLYMERASE SIGMA FACTOR SIGV"/>
    <property type="match status" value="1"/>
</dbReference>
<evidence type="ECO:0000256" key="1">
    <source>
        <dbReference type="ARBA" id="ARBA00010641"/>
    </source>
</evidence>
<dbReference type="GO" id="GO:0006352">
    <property type="term" value="P:DNA-templated transcription initiation"/>
    <property type="evidence" value="ECO:0007669"/>
    <property type="project" value="InterPro"/>
</dbReference>
<keyword evidence="2" id="KW-0805">Transcription regulation</keyword>
<dbReference type="SUPFAM" id="SSF88946">
    <property type="entry name" value="Sigma2 domain of RNA polymerase sigma factors"/>
    <property type="match status" value="1"/>
</dbReference>
<dbReference type="Pfam" id="PF04542">
    <property type="entry name" value="Sigma70_r2"/>
    <property type="match status" value="1"/>
</dbReference>
<dbReference type="InterPro" id="IPR013324">
    <property type="entry name" value="RNA_pol_sigma_r3/r4-like"/>
</dbReference>
<keyword evidence="4" id="KW-0804">Transcription</keyword>
<reference evidence="7 8" key="1">
    <citation type="journal article" date="2016" name="Antonie Van Leeuwenhoek">
        <title>Lysinibacillus endophyticus sp. nov., an indole-3-acetic acid producing endophytic bacterium isolated from corn root (Zea mays cv. Xinken-5).</title>
        <authorList>
            <person name="Yu J."/>
            <person name="Guan X."/>
            <person name="Liu C."/>
            <person name="Xiang W."/>
            <person name="Yu Z."/>
            <person name="Liu X."/>
            <person name="Wang G."/>
        </authorList>
    </citation>
    <scope>NUCLEOTIDE SEQUENCE [LARGE SCALE GENOMIC DNA]</scope>
    <source>
        <strain evidence="7 8">DSM 100506</strain>
    </source>
</reference>
<accession>A0A494YZU8</accession>
<evidence type="ECO:0000256" key="2">
    <source>
        <dbReference type="ARBA" id="ARBA00023015"/>
    </source>
</evidence>
<dbReference type="InterPro" id="IPR007627">
    <property type="entry name" value="RNA_pol_sigma70_r2"/>
</dbReference>
<evidence type="ECO:0000313" key="7">
    <source>
        <dbReference type="EMBL" id="RKQ15753.1"/>
    </source>
</evidence>
<dbReference type="NCBIfam" id="TIGR02937">
    <property type="entry name" value="sigma70-ECF"/>
    <property type="match status" value="1"/>
</dbReference>
<gene>
    <name evidence="7" type="ORF">D8M03_11160</name>
</gene>
<evidence type="ECO:0000256" key="4">
    <source>
        <dbReference type="ARBA" id="ARBA00023163"/>
    </source>
</evidence>
<dbReference type="Gene3D" id="1.10.10.10">
    <property type="entry name" value="Winged helix-like DNA-binding domain superfamily/Winged helix DNA-binding domain"/>
    <property type="match status" value="1"/>
</dbReference>
<dbReference type="GO" id="GO:0016987">
    <property type="term" value="F:sigma factor activity"/>
    <property type="evidence" value="ECO:0007669"/>
    <property type="project" value="UniProtKB-KW"/>
</dbReference>
<dbReference type="InterPro" id="IPR036388">
    <property type="entry name" value="WH-like_DNA-bd_sf"/>
</dbReference>
<dbReference type="InterPro" id="IPR013325">
    <property type="entry name" value="RNA_pol_sigma_r2"/>
</dbReference>
<dbReference type="Gene3D" id="1.10.1740.10">
    <property type="match status" value="1"/>
</dbReference>
<comment type="similarity">
    <text evidence="1">Belongs to the sigma-70 factor family. ECF subfamily.</text>
</comment>
<organism evidence="7 8">
    <name type="scientific">Ureibacillus endophyticus</name>
    <dbReference type="NCBI Taxonomy" id="1978490"/>
    <lineage>
        <taxon>Bacteria</taxon>
        <taxon>Bacillati</taxon>
        <taxon>Bacillota</taxon>
        <taxon>Bacilli</taxon>
        <taxon>Bacillales</taxon>
        <taxon>Caryophanaceae</taxon>
        <taxon>Ureibacillus</taxon>
    </lineage>
</organism>
<dbReference type="AlphaFoldDB" id="A0A494YZU8"/>
<dbReference type="EMBL" id="RBZN01000027">
    <property type="protein sequence ID" value="RKQ15753.1"/>
    <property type="molecule type" value="Genomic_DNA"/>
</dbReference>
<feature type="domain" description="RNA polymerase sigma-70 region 2" evidence="5">
    <location>
        <begin position="18"/>
        <end position="81"/>
    </location>
</feature>
<keyword evidence="3" id="KW-0731">Sigma factor</keyword>
<dbReference type="InterPro" id="IPR013249">
    <property type="entry name" value="RNA_pol_sigma70_r4_t2"/>
</dbReference>
<name>A0A494YZU8_9BACL</name>
<dbReference type="GO" id="GO:0003677">
    <property type="term" value="F:DNA binding"/>
    <property type="evidence" value="ECO:0007669"/>
    <property type="project" value="InterPro"/>
</dbReference>
<dbReference type="InterPro" id="IPR039425">
    <property type="entry name" value="RNA_pol_sigma-70-like"/>
</dbReference>
<dbReference type="SUPFAM" id="SSF88659">
    <property type="entry name" value="Sigma3 and sigma4 domains of RNA polymerase sigma factors"/>
    <property type="match status" value="1"/>
</dbReference>
<protein>
    <submittedName>
        <fullName evidence="7">Sigma-70 family RNA polymerase sigma factor</fullName>
    </submittedName>
</protein>
<dbReference type="Proteomes" id="UP000272238">
    <property type="component" value="Unassembled WGS sequence"/>
</dbReference>
<evidence type="ECO:0000259" key="6">
    <source>
        <dbReference type="Pfam" id="PF08281"/>
    </source>
</evidence>
<dbReference type="OrthoDB" id="9794508at2"/>
<proteinExistence type="inferred from homology"/>
<sequence>MKWIERRFTVRLSIEQIVEGYSDYLLRIAYIYVKDKRYAEEIVQDVFINFYKKQDQFREQSSLKTYLTKMTVNRSYDYLRSWKSKKELLFERVGFKGNSKDSERLLMESEEKMELTKAVLQLKIKYREVILLYYFGDYSIEEIAQLLHTPNSTIKSRIQRARNMLKEILQQSDLEVLINGNE</sequence>
<comment type="caution">
    <text evidence="7">The sequence shown here is derived from an EMBL/GenBank/DDBJ whole genome shotgun (WGS) entry which is preliminary data.</text>
</comment>
<dbReference type="PANTHER" id="PTHR43133">
    <property type="entry name" value="RNA POLYMERASE ECF-TYPE SIGMA FACTO"/>
    <property type="match status" value="1"/>
</dbReference>
<evidence type="ECO:0000259" key="5">
    <source>
        <dbReference type="Pfam" id="PF04542"/>
    </source>
</evidence>
<evidence type="ECO:0000313" key="8">
    <source>
        <dbReference type="Proteomes" id="UP000272238"/>
    </source>
</evidence>
<evidence type="ECO:0000256" key="3">
    <source>
        <dbReference type="ARBA" id="ARBA00023082"/>
    </source>
</evidence>
<dbReference type="InterPro" id="IPR014284">
    <property type="entry name" value="RNA_pol_sigma-70_dom"/>
</dbReference>